<feature type="compositionally biased region" description="Gly residues" evidence="3">
    <location>
        <begin position="80"/>
        <end position="106"/>
    </location>
</feature>
<feature type="region of interest" description="Disordered" evidence="3">
    <location>
        <begin position="218"/>
        <end position="238"/>
    </location>
</feature>
<name>A0ABN9TTC8_9DINO</name>
<feature type="region of interest" description="Disordered" evidence="3">
    <location>
        <begin position="349"/>
        <end position="498"/>
    </location>
</feature>
<accession>A0ABN9TTC8</accession>
<evidence type="ECO:0000256" key="2">
    <source>
        <dbReference type="ARBA" id="ARBA00023157"/>
    </source>
</evidence>
<organism evidence="5 6">
    <name type="scientific">Prorocentrum cordatum</name>
    <dbReference type="NCBI Taxonomy" id="2364126"/>
    <lineage>
        <taxon>Eukaryota</taxon>
        <taxon>Sar</taxon>
        <taxon>Alveolata</taxon>
        <taxon>Dinophyceae</taxon>
        <taxon>Prorocentrales</taxon>
        <taxon>Prorocentraceae</taxon>
        <taxon>Prorocentrum</taxon>
    </lineage>
</organism>
<keyword evidence="6" id="KW-1185">Reference proteome</keyword>
<sequence>MAQPAGGAEEAAALVNELGPAEVAVFVRLLQPSVKGALRDALAIQQGPPARPPPQHGGPEDGEPWGGKGGDRASAHTKGGKQGGKQGGKHGGPSGKGGPGSAGRGGAPQQATPEQLGPLAHPEFLPAAVSETGEQVAFQGGTGTPWQLVGPEEGSFRWDLQDRDAVSQDAKQEVRELLEQYADEHGIFVGRGSPVKLALRRGSFWISLATGRCAADAAPAEPGAPGGEAAPAAAPAPAPADFNGRAALAPRLPDDAALLGGWARPPTLSVSGLQEQGGTGERPCMSLRVIAELCKALQEQTTRIPERATALPPESRAEAKEHEAAVELAKAEAHKRTARTSKHIKIHAKVARDARHAPAVPNASSEGDAPSEAAGGSRRPPPAPAGRHSQASSRGRSDAAPPAPFAASTSLEPAGGTASSAAAAPGDAAPSALPAAGALPHSGGPGGARRGAPAASEQAEAPAASADEDSECGGGRFEEGVAYEPLGMPSRPSPQRAGGAAECRRICLEEALCAYFSFERSGSPADGGGSCHLHDALAVRRPGRAGFTAGPRQTWCELSDEVRKRWVRANASAGGAGGPAEGLAFVPPAYRCMVIGGSYSATLVSKVIDEAGPRTDPTGILRCQQWCADTPGCAFFSLEVRNRSCWLHQSSAKLMFPTFGRVGGPASCDGVPLSRPSCSCAPAARPEAEPTSLSAASAGDHLASGVAGEGSAGPVAAPVLAWLLGAALLYALPCWAARVGLPSRWLVAPRARQVNSRAAPGFHDGDRLPLLRRLASGARPLWCVGPRLPVADEYHGVPQVVGVELQLLPLAWPPQLALACRWRSGG</sequence>
<feature type="non-terminal residue" evidence="5">
    <location>
        <position position="826"/>
    </location>
</feature>
<proteinExistence type="predicted"/>
<gene>
    <name evidence="5" type="ORF">PCOR1329_LOCUS42161</name>
</gene>
<feature type="compositionally biased region" description="Low complexity" evidence="3">
    <location>
        <begin position="450"/>
        <end position="465"/>
    </location>
</feature>
<feature type="region of interest" description="Disordered" evidence="3">
    <location>
        <begin position="307"/>
        <end position="326"/>
    </location>
</feature>
<keyword evidence="2" id="KW-1015">Disulfide bond</keyword>
<evidence type="ECO:0000256" key="1">
    <source>
        <dbReference type="ARBA" id="ARBA00022737"/>
    </source>
</evidence>
<dbReference type="InterPro" id="IPR000177">
    <property type="entry name" value="Apple"/>
</dbReference>
<comment type="caution">
    <text evidence="5">The sequence shown here is derived from an EMBL/GenBank/DDBJ whole genome shotgun (WGS) entry which is preliminary data.</text>
</comment>
<feature type="compositionally biased region" description="Low complexity" evidence="3">
    <location>
        <begin position="413"/>
        <end position="442"/>
    </location>
</feature>
<feature type="domain" description="Apple" evidence="4">
    <location>
        <begin position="477"/>
        <end position="554"/>
    </location>
</feature>
<evidence type="ECO:0000259" key="4">
    <source>
        <dbReference type="SMART" id="SM00223"/>
    </source>
</evidence>
<feature type="domain" description="Apple" evidence="4">
    <location>
        <begin position="592"/>
        <end position="668"/>
    </location>
</feature>
<feature type="region of interest" description="Disordered" evidence="3">
    <location>
        <begin position="40"/>
        <end position="117"/>
    </location>
</feature>
<evidence type="ECO:0000313" key="6">
    <source>
        <dbReference type="Proteomes" id="UP001189429"/>
    </source>
</evidence>
<feature type="compositionally biased region" description="Basic and acidic residues" evidence="3">
    <location>
        <begin position="315"/>
        <end position="326"/>
    </location>
</feature>
<evidence type="ECO:0000313" key="5">
    <source>
        <dbReference type="EMBL" id="CAK0849483.1"/>
    </source>
</evidence>
<keyword evidence="1" id="KW-0677">Repeat</keyword>
<dbReference type="Gene3D" id="3.50.4.10">
    <property type="entry name" value="Hepatocyte Growth Factor"/>
    <property type="match status" value="2"/>
</dbReference>
<dbReference type="SMART" id="SM00223">
    <property type="entry name" value="APPLE"/>
    <property type="match status" value="2"/>
</dbReference>
<dbReference type="EMBL" id="CAUYUJ010015063">
    <property type="protein sequence ID" value="CAK0849483.1"/>
    <property type="molecule type" value="Genomic_DNA"/>
</dbReference>
<reference evidence="5" key="1">
    <citation type="submission" date="2023-10" db="EMBL/GenBank/DDBJ databases">
        <authorList>
            <person name="Chen Y."/>
            <person name="Shah S."/>
            <person name="Dougan E. K."/>
            <person name="Thang M."/>
            <person name="Chan C."/>
        </authorList>
    </citation>
    <scope>NUCLEOTIDE SEQUENCE [LARGE SCALE GENOMIC DNA]</scope>
</reference>
<dbReference type="SUPFAM" id="SSF57414">
    <property type="entry name" value="Hairpin loop containing domain-like"/>
    <property type="match status" value="1"/>
</dbReference>
<evidence type="ECO:0000256" key="3">
    <source>
        <dbReference type="SAM" id="MobiDB-lite"/>
    </source>
</evidence>
<protein>
    <recommendedName>
        <fullName evidence="4">Apple domain-containing protein</fullName>
    </recommendedName>
</protein>
<dbReference type="Proteomes" id="UP001189429">
    <property type="component" value="Unassembled WGS sequence"/>
</dbReference>